<comment type="caution">
    <text evidence="1">The sequence shown here is derived from an EMBL/GenBank/DDBJ whole genome shotgun (WGS) entry which is preliminary data.</text>
</comment>
<proteinExistence type="predicted"/>
<sequence length="245" mass="27016">MPETDDAPISEADHRGLYFPNGGALRIRNLQLSLTEDGRLDSSVQVEVRTDAWHHWLAAGRDASAEATSARKTLVAIPSEDEPSFSAALEQEFRASMIALSAVAFALDGFYASVVEHASGTKVKSSSRPASICETLKRAFVLKPDQQKRARNGLDQIFRFRDQAVHQPARFVEPARHPIGLAMEPRFVMFSVENAQTALKFAEDLISLCLKNPKQQHQELVQWCKGAEDLIRPPDAAAPKPNSAD</sequence>
<dbReference type="Proteomes" id="UP000323380">
    <property type="component" value="Unassembled WGS sequence"/>
</dbReference>
<name>A0A5D0NXK6_9ACTN</name>
<evidence type="ECO:0000313" key="1">
    <source>
        <dbReference type="EMBL" id="TYB49185.1"/>
    </source>
</evidence>
<dbReference type="EMBL" id="VSFG01000001">
    <property type="protein sequence ID" value="TYB49185.1"/>
    <property type="molecule type" value="Genomic_DNA"/>
</dbReference>
<dbReference type="RefSeq" id="WP_148344156.1">
    <property type="nucleotide sequence ID" value="NZ_VSFG01000001.1"/>
</dbReference>
<accession>A0A5D0NXK6</accession>
<reference evidence="1 2" key="1">
    <citation type="submission" date="2019-08" db="EMBL/GenBank/DDBJ databases">
        <title>Actinomadura sp. nov. CYP1-5 isolated from mountain soil.</title>
        <authorList>
            <person name="Songsumanus A."/>
            <person name="Kuncharoen N."/>
            <person name="Kudo T."/>
            <person name="Yuki M."/>
            <person name="Igarashi Y."/>
            <person name="Tanasupawat S."/>
        </authorList>
    </citation>
    <scope>NUCLEOTIDE SEQUENCE [LARGE SCALE GENOMIC DNA]</scope>
    <source>
        <strain evidence="1 2">JCM 14158</strain>
    </source>
</reference>
<dbReference type="AlphaFoldDB" id="A0A5D0NXK6"/>
<evidence type="ECO:0000313" key="2">
    <source>
        <dbReference type="Proteomes" id="UP000323380"/>
    </source>
</evidence>
<protein>
    <submittedName>
        <fullName evidence="1">Uncharacterized protein</fullName>
    </submittedName>
</protein>
<organism evidence="1 2">
    <name type="scientific">Actinomadura chibensis</name>
    <dbReference type="NCBI Taxonomy" id="392828"/>
    <lineage>
        <taxon>Bacteria</taxon>
        <taxon>Bacillati</taxon>
        <taxon>Actinomycetota</taxon>
        <taxon>Actinomycetes</taxon>
        <taxon>Streptosporangiales</taxon>
        <taxon>Thermomonosporaceae</taxon>
        <taxon>Actinomadura</taxon>
    </lineage>
</organism>
<gene>
    <name evidence="1" type="ORF">FXF69_08690</name>
</gene>
<keyword evidence="2" id="KW-1185">Reference proteome</keyword>